<evidence type="ECO:0000313" key="13">
    <source>
        <dbReference type="Proteomes" id="UP001163550"/>
    </source>
</evidence>
<name>A0A5D0WWC3_9FIRM</name>
<dbReference type="PRINTS" id="PR00793">
    <property type="entry name" value="PROAMNOPTASE"/>
</dbReference>
<dbReference type="NCBIfam" id="TIGR01250">
    <property type="entry name" value="pro_imino_pep_2"/>
    <property type="match status" value="1"/>
</dbReference>
<dbReference type="GO" id="GO:0004177">
    <property type="term" value="F:aminopeptidase activity"/>
    <property type="evidence" value="ECO:0007669"/>
    <property type="project" value="UniProtKB-KW"/>
</dbReference>
<comment type="function">
    <text evidence="7">Releases the N-terminal proline from various substrates.</text>
</comment>
<dbReference type="InterPro" id="IPR029058">
    <property type="entry name" value="AB_hydrolase_fold"/>
</dbReference>
<feature type="domain" description="AB hydrolase-1" evidence="9">
    <location>
        <begin position="27"/>
        <end position="271"/>
    </location>
</feature>
<evidence type="ECO:0000256" key="2">
    <source>
        <dbReference type="ARBA" id="ARBA00010088"/>
    </source>
</evidence>
<evidence type="ECO:0000259" key="9">
    <source>
        <dbReference type="Pfam" id="PF00561"/>
    </source>
</evidence>
<dbReference type="SUPFAM" id="SSF53474">
    <property type="entry name" value="alpha/beta-Hydrolases"/>
    <property type="match status" value="1"/>
</dbReference>
<comment type="similarity">
    <text evidence="2 7">Belongs to the peptidase S33 family.</text>
</comment>
<sequence length="286" mass="32174">MMREDYINYQGKKIWYSAYGESLQQTPLLVVHGGPGFLSIPDVLADFSDERPVYFYDQLGCGNSDKADQPDDYCLEYFVSELDAVIQGLQLSEVILLGLSWGCGLSVAYMLDKKPQFVTALILSAPYLSTPLWEECAIENISNLPEAIQKIIVAAEKNQQFGADYEMATGVYYQKYLCRLEPWPDSVMASFGKLNMDVYLPMWGPSEFTVNGKLKQFDLMPRLHEIPVPVLLTCGDNDEAGVKMVKDFQMAFPQGAMAVIPGAAHLHHIEQPLIYKTIVREFLSDK</sequence>
<evidence type="ECO:0000256" key="1">
    <source>
        <dbReference type="ARBA" id="ARBA00001585"/>
    </source>
</evidence>
<dbReference type="InterPro" id="IPR050266">
    <property type="entry name" value="AB_hydrolase_sf"/>
</dbReference>
<reference evidence="10 12" key="1">
    <citation type="submission" date="2019-08" db="EMBL/GenBank/DDBJ databases">
        <title>Isolation and enrichment of carboxydotrophic bacteria from anaerobic sludge for the production of bio-based chemicals from syngas.</title>
        <authorList>
            <person name="Antares A.L."/>
            <person name="Moreira J."/>
            <person name="Diender M."/>
            <person name="Parshina S.N."/>
            <person name="Stams A.J.M."/>
            <person name="Alves M."/>
            <person name="Alves J.I."/>
            <person name="Sousa D.Z."/>
        </authorList>
    </citation>
    <scope>NUCLEOTIDE SEQUENCE [LARGE SCALE GENOMIC DNA]</scope>
    <source>
        <strain evidence="10 12">JM</strain>
    </source>
</reference>
<dbReference type="GO" id="GO:0006508">
    <property type="term" value="P:proteolysis"/>
    <property type="evidence" value="ECO:0007669"/>
    <property type="project" value="UniProtKB-KW"/>
</dbReference>
<dbReference type="InterPro" id="IPR005945">
    <property type="entry name" value="Pro_imino_pep"/>
</dbReference>
<dbReference type="AlphaFoldDB" id="A0A5D0WWC3"/>
<reference evidence="11" key="2">
    <citation type="submission" date="2021-11" db="EMBL/GenBank/DDBJ databases">
        <title>Isoprene-degrading acetogen.</title>
        <authorList>
            <person name="Yang Y."/>
            <person name="Jin H."/>
            <person name="Yan J."/>
        </authorList>
    </citation>
    <scope>NUCLEOTIDE SEQUENCE</scope>
    <source>
        <strain evidence="11">Berkeley</strain>
    </source>
</reference>
<dbReference type="Proteomes" id="UP000322619">
    <property type="component" value="Unassembled WGS sequence"/>
</dbReference>
<feature type="active site" evidence="8">
    <location>
        <position position="238"/>
    </location>
</feature>
<keyword evidence="5 7" id="KW-0378">Hydrolase</keyword>
<feature type="active site" description="Proton donor" evidence="8">
    <location>
        <position position="265"/>
    </location>
</feature>
<dbReference type="OrthoDB" id="53505at2"/>
<evidence type="ECO:0000256" key="5">
    <source>
        <dbReference type="ARBA" id="ARBA00022801"/>
    </source>
</evidence>
<dbReference type="PANTHER" id="PTHR43798">
    <property type="entry name" value="MONOACYLGLYCEROL LIPASE"/>
    <property type="match status" value="1"/>
</dbReference>
<dbReference type="EMBL" id="CP087994">
    <property type="protein sequence ID" value="UYO61281.1"/>
    <property type="molecule type" value="Genomic_DNA"/>
</dbReference>
<evidence type="ECO:0000256" key="4">
    <source>
        <dbReference type="ARBA" id="ARBA00021843"/>
    </source>
</evidence>
<dbReference type="PIRSF" id="PIRSF005539">
    <property type="entry name" value="Pept_S33_TRI_F1"/>
    <property type="match status" value="1"/>
</dbReference>
<evidence type="ECO:0000256" key="7">
    <source>
        <dbReference type="PIRNR" id="PIRNR005539"/>
    </source>
</evidence>
<evidence type="ECO:0000313" key="10">
    <source>
        <dbReference type="EMBL" id="TYC88447.1"/>
    </source>
</evidence>
<keyword evidence="7" id="KW-0031">Aminopeptidase</keyword>
<dbReference type="EC" id="3.4.11.5" evidence="3 7"/>
<keyword evidence="13" id="KW-1185">Reference proteome</keyword>
<dbReference type="InterPro" id="IPR000073">
    <property type="entry name" value="AB_hydrolase_1"/>
</dbReference>
<evidence type="ECO:0000256" key="6">
    <source>
        <dbReference type="ARBA" id="ARBA00029605"/>
    </source>
</evidence>
<dbReference type="GO" id="GO:0016020">
    <property type="term" value="C:membrane"/>
    <property type="evidence" value="ECO:0007669"/>
    <property type="project" value="TreeGrafter"/>
</dbReference>
<gene>
    <name evidence="10" type="ORF">FXB42_02215</name>
    <name evidence="11" type="ORF">LNN31_10830</name>
</gene>
<evidence type="ECO:0000256" key="3">
    <source>
        <dbReference type="ARBA" id="ARBA00012568"/>
    </source>
</evidence>
<dbReference type="PANTHER" id="PTHR43798:SF31">
    <property type="entry name" value="AB HYDROLASE SUPERFAMILY PROTEIN YCLE"/>
    <property type="match status" value="1"/>
</dbReference>
<dbReference type="RefSeq" id="WP_084633444.1">
    <property type="nucleotide sequence ID" value="NZ_CABIIK010000057.1"/>
</dbReference>
<protein>
    <recommendedName>
        <fullName evidence="4 7">Proline iminopeptidase</fullName>
        <shortName evidence="7">PIP</shortName>
        <ecNumber evidence="3 7">3.4.11.5</ecNumber>
    </recommendedName>
    <alternativeName>
        <fullName evidence="6 7">Prolyl aminopeptidase</fullName>
    </alternativeName>
</protein>
<evidence type="ECO:0000256" key="8">
    <source>
        <dbReference type="PIRSR" id="PIRSR005539-1"/>
    </source>
</evidence>
<evidence type="ECO:0000313" key="12">
    <source>
        <dbReference type="Proteomes" id="UP000322619"/>
    </source>
</evidence>
<keyword evidence="7" id="KW-0645">Protease</keyword>
<dbReference type="Proteomes" id="UP001163550">
    <property type="component" value="Chromosome"/>
</dbReference>
<comment type="catalytic activity">
    <reaction evidence="1 7">
        <text>Release of N-terminal proline from a peptide.</text>
        <dbReference type="EC" id="3.4.11.5"/>
    </reaction>
</comment>
<accession>A0A5D0WWC3</accession>
<dbReference type="Gene3D" id="3.40.50.1820">
    <property type="entry name" value="alpha/beta hydrolase"/>
    <property type="match status" value="1"/>
</dbReference>
<dbReference type="EMBL" id="VSLA01000002">
    <property type="protein sequence ID" value="TYC88447.1"/>
    <property type="molecule type" value="Genomic_DNA"/>
</dbReference>
<evidence type="ECO:0000313" key="11">
    <source>
        <dbReference type="EMBL" id="UYO61281.1"/>
    </source>
</evidence>
<dbReference type="Pfam" id="PF00561">
    <property type="entry name" value="Abhydrolase_1"/>
    <property type="match status" value="1"/>
</dbReference>
<feature type="active site" description="Nucleophile" evidence="8">
    <location>
        <position position="100"/>
    </location>
</feature>
<dbReference type="InterPro" id="IPR002410">
    <property type="entry name" value="Peptidase_S33"/>
</dbReference>
<proteinExistence type="inferred from homology"/>
<organism evidence="10 12">
    <name type="scientific">Acetobacterium wieringae</name>
    <dbReference type="NCBI Taxonomy" id="52694"/>
    <lineage>
        <taxon>Bacteria</taxon>
        <taxon>Bacillati</taxon>
        <taxon>Bacillota</taxon>
        <taxon>Clostridia</taxon>
        <taxon>Eubacteriales</taxon>
        <taxon>Eubacteriaceae</taxon>
        <taxon>Acetobacterium</taxon>
    </lineage>
</organism>